<reference evidence="1" key="2">
    <citation type="submission" date="2019-03" db="EMBL/GenBank/DDBJ databases">
        <authorList>
            <person name="Chen S.-C."/>
            <person name="Wu S.-Y."/>
            <person name="Lai M.-C."/>
        </authorList>
    </citation>
    <scope>NUCLEOTIDE SEQUENCE</scope>
    <source>
        <strain evidence="1">ML15</strain>
    </source>
</reference>
<dbReference type="AlphaFoldDB" id="A0A8G1EFB8"/>
<keyword evidence="2" id="KW-1185">Reference proteome</keyword>
<reference evidence="1" key="1">
    <citation type="journal article" date="2005" name="Int. J. Syst. Evol. Microbiol.">
        <title>Methanofollis formosanus sp. nov., isolated from a fish pond.</title>
        <authorList>
            <person name="Wu S.Y."/>
            <person name="Chen S.C."/>
            <person name="Lai M.C."/>
        </authorList>
    </citation>
    <scope>NUCLEOTIDE SEQUENCE</scope>
    <source>
        <strain evidence="1">ML15</strain>
    </source>
</reference>
<dbReference type="RefSeq" id="WP_220682406.1">
    <property type="nucleotide sequence ID" value="NZ_CP037968.1"/>
</dbReference>
<evidence type="ECO:0000313" key="2">
    <source>
        <dbReference type="Proteomes" id="UP000826709"/>
    </source>
</evidence>
<proteinExistence type="predicted"/>
<dbReference type="EMBL" id="CP037968">
    <property type="protein sequence ID" value="QYZ78643.1"/>
    <property type="molecule type" value="Genomic_DNA"/>
</dbReference>
<dbReference type="OrthoDB" id="275208at2157"/>
<name>A0A8G1EFB8_9EURY</name>
<dbReference type="NCBIfam" id="NF033450">
    <property type="entry name" value="BREX_PglZ_1_B"/>
    <property type="match status" value="1"/>
</dbReference>
<evidence type="ECO:0000313" key="1">
    <source>
        <dbReference type="EMBL" id="QYZ78643.1"/>
    </source>
</evidence>
<sequence length="765" mass="85681">MKQTFLDRVCESLAGAMNDYNREDVVRQRVVVFPDMKGEWAPIVARLRDILPVITFGTYDPEHLTGPAIYLRGLVAHTIDSPLPRDQPVIVYLPGYSREQLRNLEDCPDEIKPLAGLQYLGNVWSQRNGRDWTLLAFIKTSQGGLSIQVHDDSETRDAIRNAAAVLADESVEFLKTKEPLNASFFNELHHPDPNKQILQWMNDPTGEEQRMKNNSDWGAFCKICGKEYDLEPEKDGASTGADKLGAQVGKWAEVWERFKEKPEAYPQIPQLLRSAKQPKWTVYTDSWPQHNDAQEKELSLKFMALSGVSPEEARKQIVNLEKTHAQRRKWIWAEMGESPLARALEHLAQLATITKDAKFGGTIQEQAERYAHDMWQADDAVVRALEQATDKKNREAITVAVNALYRNWLDVMAEAFQKEWQREPATMRKENQEPTAGEVMIFVDGLRMDLGHRLCSILKETGCSCKLSHHFSALPTQTSTAKPAVMPIAGELNAGEDLTPKTKSGAIATNSALRSILKNKGFNVLSESETGDPERSAWTDCGDIDTEGHNKGYALPEVLDREIKKIHDRTIELLDAGWQQVRIVTDHGWLFLPGKLRKTELKPGLTEVKKGRCAVLRANAVVEYPVVPWFWNRTVRIVLAPGSSCFEGGREYEHGGLSPQETVVPEIVVRKGASRSKGIVIGRITWTGLRCKAHVDGAEGHVADIRLRPADAQSSVTASSREVGIEGNVSLIISDDSMEGRDAWLVVMDRQKNPVAQRNVKIGVE</sequence>
<dbReference type="KEGG" id="mfk:E2N92_03995"/>
<protein>
    <submittedName>
        <fullName evidence="1">BREX-1 system phosphatase PglZ type B</fullName>
    </submittedName>
</protein>
<gene>
    <name evidence="1" type="primary">pglZ</name>
    <name evidence="1" type="ORF">E2N92_03995</name>
</gene>
<accession>A0A8G1EFB8</accession>
<dbReference type="Proteomes" id="UP000826709">
    <property type="component" value="Chromosome"/>
</dbReference>
<organism evidence="1 2">
    <name type="scientific">Methanofollis formosanus</name>
    <dbReference type="NCBI Taxonomy" id="299308"/>
    <lineage>
        <taxon>Archaea</taxon>
        <taxon>Methanobacteriati</taxon>
        <taxon>Methanobacteriota</taxon>
        <taxon>Stenosarchaea group</taxon>
        <taxon>Methanomicrobia</taxon>
        <taxon>Methanomicrobiales</taxon>
        <taxon>Methanomicrobiaceae</taxon>
        <taxon>Methanofollis</taxon>
    </lineage>
</organism>